<feature type="compositionally biased region" description="Basic and acidic residues" evidence="1">
    <location>
        <begin position="742"/>
        <end position="766"/>
    </location>
</feature>
<dbReference type="Pfam" id="PF05954">
    <property type="entry name" value="Phage_GPD"/>
    <property type="match status" value="1"/>
</dbReference>
<keyword evidence="4" id="KW-1185">Reference proteome</keyword>
<organism evidence="3 4">
    <name type="scientific">Anaeromicropila populeti</name>
    <dbReference type="NCBI Taxonomy" id="37658"/>
    <lineage>
        <taxon>Bacteria</taxon>
        <taxon>Bacillati</taxon>
        <taxon>Bacillota</taxon>
        <taxon>Clostridia</taxon>
        <taxon>Lachnospirales</taxon>
        <taxon>Lachnospiraceae</taxon>
        <taxon>Anaeromicropila</taxon>
    </lineage>
</organism>
<gene>
    <name evidence="3" type="ORF">SAMN05661086_00903</name>
</gene>
<keyword evidence="2" id="KW-1133">Transmembrane helix</keyword>
<keyword evidence="2" id="KW-0812">Transmembrane</keyword>
<name>A0A1I6IMF3_9FIRM</name>
<feature type="region of interest" description="Disordered" evidence="1">
    <location>
        <begin position="742"/>
        <end position="799"/>
    </location>
</feature>
<protein>
    <submittedName>
        <fullName evidence="3">Phage late control gene D protein (GPD)</fullName>
    </submittedName>
</protein>
<evidence type="ECO:0000256" key="1">
    <source>
        <dbReference type="SAM" id="MobiDB-lite"/>
    </source>
</evidence>
<feature type="compositionally biased region" description="Basic residues" evidence="1">
    <location>
        <begin position="768"/>
        <end position="784"/>
    </location>
</feature>
<feature type="transmembrane region" description="Helical" evidence="2">
    <location>
        <begin position="505"/>
        <end position="527"/>
    </location>
</feature>
<proteinExistence type="predicted"/>
<evidence type="ECO:0000313" key="4">
    <source>
        <dbReference type="Proteomes" id="UP000199659"/>
    </source>
</evidence>
<sequence length="893" mass="98855">MVTTFGEIKISCFDEIEVLTEFKISQQPNKHPRAQFRGILKEDANVDEIKSRSQDILIQVIAEYKSGKELRLFVGYIEKFEIEVLDSETNELSVELIGTSCKLDQEWKNRSFQDVSKTHEDIMNKVLGIPVRWNTEQSRRIQMPVIQYNETDWQFLRRLSSIYEQPVIVNEKTNTYFLDVGSSLEQSGISLNHKFYKQGISKKYYELGGKTAGMSKKDFMYYEICCKEDASLGQTVVFKETTLVICKKTTELIDGELIYQYRLAGKNYSKVTRKFNDYFIGHTILGEVIETEAETLKLSLKLEDDEHLDDVAYPYQWTPETGNLVYCMPQIGTTVSLYFSDNDESSGKVVNCIRKNGTSSPKMGNTSNKHFTTEDGMLMDLNMDTINFATTEDENGLSFSNLNLVDKLGIYMETAGDFTLVADKKIEFHASCFFVGAFKGEIQLVGSLSTIAASFWMHYQFDAAGRKSYMRFTQTEFYSMIQDAPVPGVKKEVKKKSFWDIVGKVALGAVAVVAATAVVVGAVALCCTGVGVGVLVGIAAAGVASGGFTIGVMAYEECQSGADYSVQDYMKRGAAQAFIGAVTQALGVGALSKLGKASKIGKMRPLTQVLIKDSVGGTIDFAGNMTSTIVDNRMAGYAWDVDLREAAFASAATYGLFDSHVIKYGGNQLKNAAGKAITKNLPGCTKLMQNVGSKSKKLIEKIPGISQLGKYMDDGAEKAAKKDLARKEVGNAKKALKEAPTEKQIKSGEEALEKAKKSKRIAEQNRNKIVKKNKKKGKAGKKAIRQANNAQAEAKSAYKATRDGLQDMNSSRELAKESLSTAKSNVKKLSVPAGYCAITHTNELIYNFIKVDNRNENKLAFSRGEAVGAIDGYMKRFDYIKDMFEDESSWGTE</sequence>
<dbReference type="Gene3D" id="3.55.50.10">
    <property type="entry name" value="Baseplate protein-like domains"/>
    <property type="match status" value="1"/>
</dbReference>
<dbReference type="SUPFAM" id="SSF69279">
    <property type="entry name" value="Phage tail proteins"/>
    <property type="match status" value="1"/>
</dbReference>
<dbReference type="EMBL" id="FOYZ01000003">
    <property type="protein sequence ID" value="SFR67902.1"/>
    <property type="molecule type" value="Genomic_DNA"/>
</dbReference>
<dbReference type="OrthoDB" id="95423at2"/>
<dbReference type="Gene3D" id="2.30.110.50">
    <property type="match status" value="1"/>
</dbReference>
<reference evidence="3 4" key="1">
    <citation type="submission" date="2016-10" db="EMBL/GenBank/DDBJ databases">
        <authorList>
            <person name="de Groot N.N."/>
        </authorList>
    </citation>
    <scope>NUCLEOTIDE SEQUENCE [LARGE SCALE GENOMIC DNA]</scope>
    <source>
        <strain evidence="3 4">743A</strain>
    </source>
</reference>
<evidence type="ECO:0000313" key="3">
    <source>
        <dbReference type="EMBL" id="SFR67902.1"/>
    </source>
</evidence>
<accession>A0A1I6IMF3</accession>
<dbReference type="STRING" id="37658.SAMN05661086_00903"/>
<feature type="transmembrane region" description="Helical" evidence="2">
    <location>
        <begin position="534"/>
        <end position="555"/>
    </location>
</feature>
<keyword evidence="2" id="KW-0472">Membrane</keyword>
<dbReference type="Proteomes" id="UP000199659">
    <property type="component" value="Unassembled WGS sequence"/>
</dbReference>
<dbReference type="AlphaFoldDB" id="A0A1I6IMF3"/>
<evidence type="ECO:0000256" key="2">
    <source>
        <dbReference type="SAM" id="Phobius"/>
    </source>
</evidence>